<sequence>MCLEWQGFQHQSYDSVDNLLREFTDAASTHASTHATNEAAAVEVTVVGQFDGLLPLSHYLL</sequence>
<dbReference type="RefSeq" id="WP_184226776.1">
    <property type="nucleotide sequence ID" value="NZ_JACHDE010000006.1"/>
</dbReference>
<dbReference type="Proteomes" id="UP000592820">
    <property type="component" value="Unassembled WGS sequence"/>
</dbReference>
<gene>
    <name evidence="1" type="ORF">HDG41_003849</name>
</gene>
<evidence type="ECO:0000313" key="1">
    <source>
        <dbReference type="EMBL" id="MBB5401766.1"/>
    </source>
</evidence>
<evidence type="ECO:0000313" key="2">
    <source>
        <dbReference type="Proteomes" id="UP000592820"/>
    </source>
</evidence>
<protein>
    <submittedName>
        <fullName evidence="1">Uncharacterized protein</fullName>
    </submittedName>
</protein>
<dbReference type="EMBL" id="JACHDE010000006">
    <property type="protein sequence ID" value="MBB5401766.1"/>
    <property type="molecule type" value="Genomic_DNA"/>
</dbReference>
<organism evidence="1 2">
    <name type="scientific">Paraburkholderia youngii</name>
    <dbReference type="NCBI Taxonomy" id="2782701"/>
    <lineage>
        <taxon>Bacteria</taxon>
        <taxon>Pseudomonadati</taxon>
        <taxon>Pseudomonadota</taxon>
        <taxon>Betaproteobacteria</taxon>
        <taxon>Burkholderiales</taxon>
        <taxon>Burkholderiaceae</taxon>
        <taxon>Paraburkholderia</taxon>
    </lineage>
</organism>
<comment type="caution">
    <text evidence="1">The sequence shown here is derived from an EMBL/GenBank/DDBJ whole genome shotgun (WGS) entry which is preliminary data.</text>
</comment>
<accession>A0A7W8L7C4</accession>
<dbReference type="AlphaFoldDB" id="A0A7W8L7C4"/>
<reference evidence="1 2" key="1">
    <citation type="submission" date="2020-08" db="EMBL/GenBank/DDBJ databases">
        <title>Genomic Encyclopedia of Type Strains, Phase IV (KMG-V): Genome sequencing to study the core and pangenomes of soil and plant-associated prokaryotes.</title>
        <authorList>
            <person name="Whitman W."/>
        </authorList>
    </citation>
    <scope>NUCLEOTIDE SEQUENCE [LARGE SCALE GENOMIC DNA]</scope>
    <source>
        <strain evidence="1 2">JPY162</strain>
    </source>
</reference>
<proteinExistence type="predicted"/>
<name>A0A7W8L7C4_9BURK</name>